<dbReference type="PANTHER" id="PTHR43201:SF8">
    <property type="entry name" value="ACYL-COA SYNTHETASE FAMILY MEMBER 3"/>
    <property type="match status" value="1"/>
</dbReference>
<accession>A0ABS4SG11</accession>
<comment type="caution">
    <text evidence="4">The sequence shown here is derived from an EMBL/GenBank/DDBJ whole genome shotgun (WGS) entry which is preliminary data.</text>
</comment>
<dbReference type="Pfam" id="PF00501">
    <property type="entry name" value="AMP-binding"/>
    <property type="match status" value="1"/>
</dbReference>
<dbReference type="Gene3D" id="3.40.50.12780">
    <property type="entry name" value="N-terminal domain of ligase-like"/>
    <property type="match status" value="1"/>
</dbReference>
<dbReference type="EMBL" id="JAGINP010000003">
    <property type="protein sequence ID" value="MBP2291380.1"/>
    <property type="molecule type" value="Genomic_DNA"/>
</dbReference>
<reference evidence="4 5" key="1">
    <citation type="submission" date="2021-03" db="EMBL/GenBank/DDBJ databases">
        <title>Genomic Encyclopedia of Type Strains, Phase III (KMG-III): the genomes of soil and plant-associated and newly described type strains.</title>
        <authorList>
            <person name="Whitman W."/>
        </authorList>
    </citation>
    <scope>NUCLEOTIDE SEQUENCE [LARGE SCALE GENOMIC DNA]</scope>
    <source>
        <strain evidence="4 5">IMMIB AFH-6</strain>
    </source>
</reference>
<dbReference type="InterPro" id="IPR042099">
    <property type="entry name" value="ANL_N_sf"/>
</dbReference>
<organism evidence="4 5">
    <name type="scientific">Azospirillum rugosum</name>
    <dbReference type="NCBI Taxonomy" id="416170"/>
    <lineage>
        <taxon>Bacteria</taxon>
        <taxon>Pseudomonadati</taxon>
        <taxon>Pseudomonadota</taxon>
        <taxon>Alphaproteobacteria</taxon>
        <taxon>Rhodospirillales</taxon>
        <taxon>Azospirillaceae</taxon>
        <taxon>Azospirillum</taxon>
    </lineage>
</organism>
<proteinExistence type="inferred from homology"/>
<evidence type="ECO:0000259" key="2">
    <source>
        <dbReference type="Pfam" id="PF00501"/>
    </source>
</evidence>
<dbReference type="PANTHER" id="PTHR43201">
    <property type="entry name" value="ACYL-COA SYNTHETASE"/>
    <property type="match status" value="1"/>
</dbReference>
<protein>
    <submittedName>
        <fullName evidence="4">Malonyl-CoA/methylmalonyl-CoA synthetase</fullName>
        <ecNumber evidence="4">6.2.1.-</ecNumber>
    </submittedName>
</protein>
<name>A0ABS4SG11_9PROT</name>
<dbReference type="Proteomes" id="UP000781958">
    <property type="component" value="Unassembled WGS sequence"/>
</dbReference>
<keyword evidence="5" id="KW-1185">Reference proteome</keyword>
<dbReference type="InterPro" id="IPR000873">
    <property type="entry name" value="AMP-dep_synth/lig_dom"/>
</dbReference>
<dbReference type="PROSITE" id="PS00455">
    <property type="entry name" value="AMP_BINDING"/>
    <property type="match status" value="1"/>
</dbReference>
<dbReference type="InterPro" id="IPR045851">
    <property type="entry name" value="AMP-bd_C_sf"/>
</dbReference>
<keyword evidence="4" id="KW-0436">Ligase</keyword>
<feature type="domain" description="AMP-binding enzyme C-terminal" evidence="3">
    <location>
        <begin position="422"/>
        <end position="497"/>
    </location>
</feature>
<dbReference type="CDD" id="cd05941">
    <property type="entry name" value="MCS"/>
    <property type="match status" value="1"/>
</dbReference>
<dbReference type="EC" id="6.2.1.-" evidence="4"/>
<comment type="similarity">
    <text evidence="1">Belongs to the ATP-dependent AMP-binding enzyme family.</text>
</comment>
<dbReference type="InterPro" id="IPR020845">
    <property type="entry name" value="AMP-binding_CS"/>
</dbReference>
<evidence type="ECO:0000313" key="4">
    <source>
        <dbReference type="EMBL" id="MBP2291380.1"/>
    </source>
</evidence>
<dbReference type="InterPro" id="IPR025110">
    <property type="entry name" value="AMP-bd_C"/>
</dbReference>
<dbReference type="Gene3D" id="3.30.300.30">
    <property type="match status" value="1"/>
</dbReference>
<dbReference type="NCBIfam" id="NF005702">
    <property type="entry name" value="PRK07514.1"/>
    <property type="match status" value="1"/>
</dbReference>
<evidence type="ECO:0000256" key="1">
    <source>
        <dbReference type="ARBA" id="ARBA00006432"/>
    </source>
</evidence>
<dbReference type="SUPFAM" id="SSF56801">
    <property type="entry name" value="Acetyl-CoA synthetase-like"/>
    <property type="match status" value="1"/>
</dbReference>
<dbReference type="GO" id="GO:0016874">
    <property type="term" value="F:ligase activity"/>
    <property type="evidence" value="ECO:0007669"/>
    <property type="project" value="UniProtKB-KW"/>
</dbReference>
<dbReference type="RefSeq" id="WP_209764822.1">
    <property type="nucleotide sequence ID" value="NZ_JAGINP010000003.1"/>
</dbReference>
<evidence type="ECO:0000313" key="5">
    <source>
        <dbReference type="Proteomes" id="UP000781958"/>
    </source>
</evidence>
<sequence length="516" mass="55769">MSDAASAVSGNIFDLFRSRFPADRSRPFAVLEDGRAVTYGDLEALTGRYAHLLSDLGLKKGDRVAVQVEKSVENIVLYLATVRAGGVFLPLNPAYTKAEVEYFLTDAEPHVFVAKPETADGLREVADKAKVAHLLTLGTKGDGTLPELAAAKDPAFDTVSADADDLAAILYTSGTTGRSKGAMMSHRNLGSNALTLHSYWGFRPDDVLLHALPIFHTHGLFVATNCVLLNGSSMIFLPKFDADQVMALLPRATVMMGVPTFYTRLLAHPGLTREATAHMRLFISGSAPLLADTHKEFAARTGQAILERYGMTETGMLTSNPLDGERIPGTVGFPLPEVELRVVDPETGKTLDTDEIGIIEVKGPNVFSGYWRMPEKTKQEIKPDGFFITGDVGKVDGRGYVHIVGRAKDLIISGGFNVYPKEVETVIDAIDGVVESAVVGVPHPDFGEAVTAVVLRKPGATLDEVAVVAVCKQQLANFKVPKRVFFVDELPRNTMGKVQKNLLRDEHKGIFAPAKA</sequence>
<evidence type="ECO:0000259" key="3">
    <source>
        <dbReference type="Pfam" id="PF13193"/>
    </source>
</evidence>
<dbReference type="Pfam" id="PF13193">
    <property type="entry name" value="AMP-binding_C"/>
    <property type="match status" value="1"/>
</dbReference>
<feature type="domain" description="AMP-dependent synthetase/ligase" evidence="2">
    <location>
        <begin position="29"/>
        <end position="371"/>
    </location>
</feature>
<gene>
    <name evidence="4" type="ORF">J2851_001129</name>
</gene>